<proteinExistence type="predicted"/>
<keyword evidence="1" id="KW-0472">Membrane</keyword>
<dbReference type="AlphaFoldDB" id="A0A850EPA4"/>
<dbReference type="EMBL" id="JABWCS010000201">
    <property type="protein sequence ID" value="NUU60452.1"/>
    <property type="molecule type" value="Genomic_DNA"/>
</dbReference>
<name>A0A850EPA4_9BACL</name>
<keyword evidence="1" id="KW-0812">Transmembrane</keyword>
<organism evidence="2 3">
    <name type="scientific">Paenibacillus agri</name>
    <dbReference type="NCBI Taxonomy" id="2744309"/>
    <lineage>
        <taxon>Bacteria</taxon>
        <taxon>Bacillati</taxon>
        <taxon>Bacillota</taxon>
        <taxon>Bacilli</taxon>
        <taxon>Bacillales</taxon>
        <taxon>Paenibacillaceae</taxon>
        <taxon>Paenibacillus</taxon>
    </lineage>
</organism>
<dbReference type="Proteomes" id="UP000564806">
    <property type="component" value="Unassembled WGS sequence"/>
</dbReference>
<evidence type="ECO:0000256" key="1">
    <source>
        <dbReference type="SAM" id="Phobius"/>
    </source>
</evidence>
<evidence type="ECO:0000313" key="3">
    <source>
        <dbReference type="Proteomes" id="UP000564806"/>
    </source>
</evidence>
<dbReference type="RefSeq" id="WP_175371041.1">
    <property type="nucleotide sequence ID" value="NZ_JABWCS010000201.1"/>
</dbReference>
<keyword evidence="1" id="KW-1133">Transmembrane helix</keyword>
<dbReference type="Pfam" id="PF09946">
    <property type="entry name" value="DUF2178"/>
    <property type="match status" value="1"/>
</dbReference>
<feature type="transmembrane region" description="Helical" evidence="1">
    <location>
        <begin position="48"/>
        <end position="70"/>
    </location>
</feature>
<dbReference type="InterPro" id="IPR019235">
    <property type="entry name" value="DUF2178_TM"/>
</dbReference>
<accession>A0A850EPA4</accession>
<keyword evidence="3" id="KW-1185">Reference proteome</keyword>
<protein>
    <submittedName>
        <fullName evidence="2">DUF2178 domain-containing protein</fullName>
    </submittedName>
</protein>
<feature type="transmembrane region" description="Helical" evidence="1">
    <location>
        <begin position="6"/>
        <end position="27"/>
    </location>
</feature>
<comment type="caution">
    <text evidence="2">The sequence shown here is derived from an EMBL/GenBank/DDBJ whole genome shotgun (WGS) entry which is preliminary data.</text>
</comment>
<sequence>MSYQFVLLAVAVVLGICFIFLQCFKAIKVTKYKNDERWQLVQNKASHVAMHYNSVLGFLICIGFAITSFVDTQFTISLNLALQYLLLAFFLRDTIELIALLHFDKVL</sequence>
<evidence type="ECO:0000313" key="2">
    <source>
        <dbReference type="EMBL" id="NUU60452.1"/>
    </source>
</evidence>
<reference evidence="2" key="1">
    <citation type="submission" date="2020-06" db="EMBL/GenBank/DDBJ databases">
        <title>Paenibacillus sp. nov., isolated from soil.</title>
        <authorList>
            <person name="Seo Y.L."/>
        </authorList>
    </citation>
    <scope>NUCLEOTIDE SEQUENCE [LARGE SCALE GENOMIC DNA]</scope>
    <source>
        <strain evidence="2">JW14</strain>
    </source>
</reference>
<gene>
    <name evidence="2" type="ORF">HPT30_08865</name>
</gene>
<feature type="transmembrane region" description="Helical" evidence="1">
    <location>
        <begin position="82"/>
        <end position="103"/>
    </location>
</feature>